<dbReference type="Pfam" id="PF04471">
    <property type="entry name" value="Mrr_cat"/>
    <property type="match status" value="1"/>
</dbReference>
<dbReference type="InterPro" id="IPR011856">
    <property type="entry name" value="tRNA_endonuc-like_dom_sf"/>
</dbReference>
<feature type="domain" description="Restriction endonuclease type IV Mrr" evidence="1">
    <location>
        <begin position="42"/>
        <end position="101"/>
    </location>
</feature>
<organism evidence="3 4">
    <name type="scientific">Nonomuraea maheshkhaliensis</name>
    <dbReference type="NCBI Taxonomy" id="419590"/>
    <lineage>
        <taxon>Bacteria</taxon>
        <taxon>Bacillati</taxon>
        <taxon>Actinomycetota</taxon>
        <taxon>Actinomycetes</taxon>
        <taxon>Streptosporangiales</taxon>
        <taxon>Streptosporangiaceae</taxon>
        <taxon>Nonomuraea</taxon>
    </lineage>
</organism>
<evidence type="ECO:0000313" key="3">
    <source>
        <dbReference type="EMBL" id="GAA1694090.1"/>
    </source>
</evidence>
<gene>
    <name evidence="3" type="ORF">GCM10009733_107390</name>
</gene>
<keyword evidence="4" id="KW-1185">Reference proteome</keyword>
<sequence length="366" mass="41633">MLDLPQSQPAGAGQPPLTVLPHTLRMPSMPSPKQMVSALYGPDEFEEFVKEWIPALGSRYVLVERHGGTGDHGIDVAGYLSQQKLEGEWHNYQCKRYASALSWSTAVVEMRKMFVFAQAGHFTLPRRYVFVAPRFARTLQQTLAKPTDARSKFLTEWDSATEKFVTDLSAERRQAVKDLAAATDFSIFECADLDEVFELHRTTPHWAERFPHAPLSRGPDMIQPPAQHRADEARYVRHLLDVYRERYPGRVTDLEQVSSVEEADAHLKRQRVAFFAAESLRAFARDSTLPEYFDRLQEDVFDIVVEVAERAYPNGWERHAAVAEAAGSVQVTPTILTPFVQPLTRKGICHHLANGDRLIWCREEET</sequence>
<dbReference type="Proteomes" id="UP001500064">
    <property type="component" value="Unassembled WGS sequence"/>
</dbReference>
<dbReference type="InterPro" id="IPR007560">
    <property type="entry name" value="Restrct_endonuc_IV_Mrr"/>
</dbReference>
<feature type="domain" description="ABC-three component systems C-terminal" evidence="2">
    <location>
        <begin position="232"/>
        <end position="360"/>
    </location>
</feature>
<dbReference type="Pfam" id="PF20282">
    <property type="entry name" value="CTD6"/>
    <property type="match status" value="1"/>
</dbReference>
<evidence type="ECO:0008006" key="5">
    <source>
        <dbReference type="Google" id="ProtNLM"/>
    </source>
</evidence>
<protein>
    <recommendedName>
        <fullName evidence="5">Restriction endonuclease</fullName>
    </recommendedName>
</protein>
<evidence type="ECO:0000259" key="2">
    <source>
        <dbReference type="Pfam" id="PF20282"/>
    </source>
</evidence>
<accession>A0ABN2HV75</accession>
<proteinExistence type="predicted"/>
<dbReference type="EMBL" id="BAAAMU010000197">
    <property type="protein sequence ID" value="GAA1694090.1"/>
    <property type="molecule type" value="Genomic_DNA"/>
</dbReference>
<name>A0ABN2HV75_9ACTN</name>
<dbReference type="Gene3D" id="3.40.1350.10">
    <property type="match status" value="1"/>
</dbReference>
<evidence type="ECO:0000313" key="4">
    <source>
        <dbReference type="Proteomes" id="UP001500064"/>
    </source>
</evidence>
<dbReference type="InterPro" id="IPR046914">
    <property type="entry name" value="ABC-3C_CTD6"/>
</dbReference>
<comment type="caution">
    <text evidence="3">The sequence shown here is derived from an EMBL/GenBank/DDBJ whole genome shotgun (WGS) entry which is preliminary data.</text>
</comment>
<reference evidence="3 4" key="1">
    <citation type="journal article" date="2019" name="Int. J. Syst. Evol. Microbiol.">
        <title>The Global Catalogue of Microorganisms (GCM) 10K type strain sequencing project: providing services to taxonomists for standard genome sequencing and annotation.</title>
        <authorList>
            <consortium name="The Broad Institute Genomics Platform"/>
            <consortium name="The Broad Institute Genome Sequencing Center for Infectious Disease"/>
            <person name="Wu L."/>
            <person name="Ma J."/>
        </authorList>
    </citation>
    <scope>NUCLEOTIDE SEQUENCE [LARGE SCALE GENOMIC DNA]</scope>
    <source>
        <strain evidence="3 4">JCM 13929</strain>
    </source>
</reference>
<evidence type="ECO:0000259" key="1">
    <source>
        <dbReference type="Pfam" id="PF04471"/>
    </source>
</evidence>